<dbReference type="Proteomes" id="UP000580250">
    <property type="component" value="Unassembled WGS sequence"/>
</dbReference>
<dbReference type="GO" id="GO:0016579">
    <property type="term" value="P:protein deubiquitination"/>
    <property type="evidence" value="ECO:0007669"/>
    <property type="project" value="InterPro"/>
</dbReference>
<sequence>MFLSSTSCGYRNNNLKKNFFFNFKNIIFNSFVDTIRCIWFNNPSVDTYCHKTISSVANENSSFSLGTQNDPHECLLWLLNKLDREFLDFLESYEYTKYKYSERNAYGSCREKIYSVYEKSKENKKSTFLKLFEGQFKKTIKCTAPNCDYVKISEEPFLSVPLKFSSPFKATVKFISMNPTRKITRFHFDISESYINVKNIMKQIEKVVNISSENMVACKIKQNGQLYLYPEDSSLHTNIDLIILQIPGEIKEQLLQNNLIISVVYFVFGSVPNGKIFGEPYITILNRDLGCGHLSFEIMKEGAFLLPELFYKMNAGFTLFLQNSDGAYARIDPIIEKPLFNEYVNSILNEKENVKKVLQIIVEWDLSLKEEFETKSMKEQIIENYSLLNYFNYESKPVKLRDMIYDDFNEFEYIQSSWECPKCYKTSRSVQTELDHEPDILVFHINRFDQCTKKNVTNVATPLKLTELCWFCDKRRYKKYYKYDLSCVIFHHGNKSSSGHYTAATRKFISGEWRLFDDNEVKVLYRESQRKKIFGSSNSYMLFYQRDRSKDNYRHRKDSWFPQDVPYEIIEKYKYGRNF</sequence>
<name>A0A6V7UT67_MELEN</name>
<accession>A0A6V7UT67</accession>
<reference evidence="4 5" key="1">
    <citation type="submission" date="2020-08" db="EMBL/GenBank/DDBJ databases">
        <authorList>
            <person name="Koutsovoulos G."/>
            <person name="Danchin GJ E."/>
        </authorList>
    </citation>
    <scope>NUCLEOTIDE SEQUENCE [LARGE SCALE GENOMIC DNA]</scope>
</reference>
<dbReference type="GO" id="GO:0004843">
    <property type="term" value="F:cysteine-type deubiquitinase activity"/>
    <property type="evidence" value="ECO:0007669"/>
    <property type="project" value="UniProtKB-EC"/>
</dbReference>
<dbReference type="InterPro" id="IPR018200">
    <property type="entry name" value="USP_CS"/>
</dbReference>
<dbReference type="InterPro" id="IPR001394">
    <property type="entry name" value="Peptidase_C19_UCH"/>
</dbReference>
<dbReference type="InterPro" id="IPR050185">
    <property type="entry name" value="Ub_carboxyl-term_hydrolase"/>
</dbReference>
<evidence type="ECO:0000256" key="1">
    <source>
        <dbReference type="ARBA" id="ARBA00000707"/>
    </source>
</evidence>
<dbReference type="OrthoDB" id="265776at2759"/>
<dbReference type="PANTHER" id="PTHR21646">
    <property type="entry name" value="UBIQUITIN CARBOXYL-TERMINAL HYDROLASE"/>
    <property type="match status" value="1"/>
</dbReference>
<dbReference type="EC" id="3.4.19.12" evidence="2"/>
<dbReference type="PROSITE" id="PS00973">
    <property type="entry name" value="USP_2"/>
    <property type="match status" value="1"/>
</dbReference>
<evidence type="ECO:0000256" key="2">
    <source>
        <dbReference type="ARBA" id="ARBA00012759"/>
    </source>
</evidence>
<comment type="catalytic activity">
    <reaction evidence="1">
        <text>Thiol-dependent hydrolysis of ester, thioester, amide, peptide and isopeptide bonds formed by the C-terminal Gly of ubiquitin (a 76-residue protein attached to proteins as an intracellular targeting signal).</text>
        <dbReference type="EC" id="3.4.19.12"/>
    </reaction>
</comment>
<gene>
    <name evidence="4" type="ORF">MENT_LOCUS17062</name>
</gene>
<dbReference type="PROSITE" id="PS50235">
    <property type="entry name" value="USP_3"/>
    <property type="match status" value="1"/>
</dbReference>
<evidence type="ECO:0000259" key="3">
    <source>
        <dbReference type="PROSITE" id="PS50235"/>
    </source>
</evidence>
<dbReference type="Pfam" id="PF00443">
    <property type="entry name" value="UCH"/>
    <property type="match status" value="1"/>
</dbReference>
<dbReference type="CDD" id="cd02257">
    <property type="entry name" value="Peptidase_C19"/>
    <property type="match status" value="2"/>
</dbReference>
<dbReference type="SUPFAM" id="SSF54001">
    <property type="entry name" value="Cysteine proteinases"/>
    <property type="match status" value="1"/>
</dbReference>
<evidence type="ECO:0000313" key="5">
    <source>
        <dbReference type="Proteomes" id="UP000580250"/>
    </source>
</evidence>
<proteinExistence type="predicted"/>
<dbReference type="PANTHER" id="PTHR21646:SF74">
    <property type="entry name" value="UBIQUITIN CARBOXYL-TERMINAL HYDROLASE 19"/>
    <property type="match status" value="1"/>
</dbReference>
<feature type="domain" description="USP" evidence="3">
    <location>
        <begin position="1"/>
        <end position="547"/>
    </location>
</feature>
<dbReference type="Gene3D" id="3.90.70.10">
    <property type="entry name" value="Cysteine proteinases"/>
    <property type="match status" value="2"/>
</dbReference>
<organism evidence="4 5">
    <name type="scientific">Meloidogyne enterolobii</name>
    <name type="common">Root-knot nematode worm</name>
    <name type="synonym">Meloidogyne mayaguensis</name>
    <dbReference type="NCBI Taxonomy" id="390850"/>
    <lineage>
        <taxon>Eukaryota</taxon>
        <taxon>Metazoa</taxon>
        <taxon>Ecdysozoa</taxon>
        <taxon>Nematoda</taxon>
        <taxon>Chromadorea</taxon>
        <taxon>Rhabditida</taxon>
        <taxon>Tylenchina</taxon>
        <taxon>Tylenchomorpha</taxon>
        <taxon>Tylenchoidea</taxon>
        <taxon>Meloidogynidae</taxon>
        <taxon>Meloidogyninae</taxon>
        <taxon>Meloidogyne</taxon>
    </lineage>
</organism>
<dbReference type="InterPro" id="IPR038765">
    <property type="entry name" value="Papain-like_cys_pep_sf"/>
</dbReference>
<protein>
    <recommendedName>
        <fullName evidence="2">ubiquitinyl hydrolase 1</fullName>
        <ecNumber evidence="2">3.4.19.12</ecNumber>
    </recommendedName>
</protein>
<dbReference type="AlphaFoldDB" id="A0A6V7UT67"/>
<comment type="caution">
    <text evidence="4">The sequence shown here is derived from an EMBL/GenBank/DDBJ whole genome shotgun (WGS) entry which is preliminary data.</text>
</comment>
<evidence type="ECO:0000313" key="4">
    <source>
        <dbReference type="EMBL" id="CAD2165263.1"/>
    </source>
</evidence>
<dbReference type="InterPro" id="IPR028889">
    <property type="entry name" value="USP"/>
</dbReference>
<dbReference type="EMBL" id="CAJEWN010000109">
    <property type="protein sequence ID" value="CAD2165263.1"/>
    <property type="molecule type" value="Genomic_DNA"/>
</dbReference>